<reference evidence="1 2" key="1">
    <citation type="journal article" date="2012" name="Proc. Natl. Acad. Sci. U.S.A.">
        <title>Genome streamlining and chemical defense in a coral reef symbiosis.</title>
        <authorList>
            <person name="Kwan J.C."/>
            <person name="Donia M.S."/>
            <person name="Han A.W."/>
            <person name="Hirose E."/>
            <person name="Haygood M.G."/>
            <person name="Schmidt E.W."/>
        </authorList>
    </citation>
    <scope>NUCLEOTIDE SEQUENCE [LARGE SCALE GENOMIC DNA]</scope>
    <source>
        <strain evidence="1 2">L2</strain>
    </source>
</reference>
<dbReference type="HOGENOM" id="CLU_3133524_0_0_5"/>
<proteinExistence type="predicted"/>
<dbReference type="EMBL" id="CP003539">
    <property type="protein sequence ID" value="AFX99655.1"/>
    <property type="molecule type" value="Genomic_DNA"/>
</dbReference>
<dbReference type="Proteomes" id="UP000010077">
    <property type="component" value="Chromosome"/>
</dbReference>
<protein>
    <submittedName>
        <fullName evidence="1">Uncharacterized protein</fullName>
    </submittedName>
</protein>
<organism evidence="1 2">
    <name type="scientific">Candidatus Endolissoclinum faulkneri L2</name>
    <dbReference type="NCBI Taxonomy" id="1193729"/>
    <lineage>
        <taxon>Bacteria</taxon>
        <taxon>Pseudomonadati</taxon>
        <taxon>Pseudomonadota</taxon>
        <taxon>Alphaproteobacteria</taxon>
        <taxon>Rhodospirillales</taxon>
        <taxon>Rhodospirillaceae</taxon>
        <taxon>Candidatus Endolissoclinum</taxon>
    </lineage>
</organism>
<evidence type="ECO:0000313" key="2">
    <source>
        <dbReference type="Proteomes" id="UP000010077"/>
    </source>
</evidence>
<accession>K7YJ34</accession>
<evidence type="ECO:0000313" key="1">
    <source>
        <dbReference type="EMBL" id="AFX99655.1"/>
    </source>
</evidence>
<keyword evidence="2" id="KW-1185">Reference proteome</keyword>
<sequence>MLQLTIFEDLFIDKVFSIFKKFSLIKFHLFIFKMKVINYFLNFKSVRFI</sequence>
<gene>
    <name evidence="1" type="ORF">A1OE_1486</name>
</gene>
<dbReference type="AlphaFoldDB" id="K7YJ34"/>
<dbReference type="KEGG" id="thal:A1OE_1486"/>
<name>K7YJ34_9PROT</name>